<dbReference type="SUPFAM" id="SSF47598">
    <property type="entry name" value="Ribbon-helix-helix"/>
    <property type="match status" value="1"/>
</dbReference>
<keyword evidence="1" id="KW-1277">Toxin-antitoxin system</keyword>
<dbReference type="PANTHER" id="PTHR35401">
    <property type="entry name" value="COPG FAMILY HELIX-TURN-HELIX PROTEIN-RELATED-RELATED"/>
    <property type="match status" value="1"/>
</dbReference>
<evidence type="ECO:0000256" key="1">
    <source>
        <dbReference type="ARBA" id="ARBA00022649"/>
    </source>
</evidence>
<dbReference type="AlphaFoldDB" id="A0A1H9M565"/>
<organism evidence="3 4">
    <name type="scientific">Giesbergeria anulus</name>
    <dbReference type="NCBI Taxonomy" id="180197"/>
    <lineage>
        <taxon>Bacteria</taxon>
        <taxon>Pseudomonadati</taxon>
        <taxon>Pseudomonadota</taxon>
        <taxon>Betaproteobacteria</taxon>
        <taxon>Burkholderiales</taxon>
        <taxon>Comamonadaceae</taxon>
        <taxon>Giesbergeria</taxon>
    </lineage>
</organism>
<dbReference type="InterPro" id="IPR014795">
    <property type="entry name" value="TacA_1-like"/>
</dbReference>
<dbReference type="InterPro" id="IPR010985">
    <property type="entry name" value="Ribbon_hlx_hlx"/>
</dbReference>
<dbReference type="STRING" id="180197.SAMN02982919_01873"/>
<evidence type="ECO:0000313" key="3">
    <source>
        <dbReference type="EMBL" id="SER18784.1"/>
    </source>
</evidence>
<dbReference type="PANTHER" id="PTHR35401:SF2">
    <property type="entry name" value="ABC-TYPE TRANSPORT SYSTEM"/>
    <property type="match status" value="1"/>
</dbReference>
<dbReference type="Pfam" id="PF08681">
    <property type="entry name" value="TacA1"/>
    <property type="match status" value="1"/>
</dbReference>
<name>A0A1H9M565_9BURK</name>
<dbReference type="EMBL" id="FOGD01000005">
    <property type="protein sequence ID" value="SER18784.1"/>
    <property type="molecule type" value="Genomic_DNA"/>
</dbReference>
<sequence>MIKILLYGGYMGTLAIKDARMELKTTRETKELLSKAAILDGMDLSAFMLASAIEKARAVLRDHAAINLSAEGQLQLVRLLQAPAEPTEAMQNFRQQARLKVRGE</sequence>
<evidence type="ECO:0000313" key="4">
    <source>
        <dbReference type="Proteomes" id="UP000199766"/>
    </source>
</evidence>
<comment type="similarity">
    <text evidence="2">Belongs to the TacA antitoxin family.</text>
</comment>
<accession>A0A1H9M565</accession>
<dbReference type="Proteomes" id="UP000199766">
    <property type="component" value="Unassembled WGS sequence"/>
</dbReference>
<keyword evidence="4" id="KW-1185">Reference proteome</keyword>
<protein>
    <submittedName>
        <fullName evidence="3">Uncharacterized conserved protein, DUF1778 family</fullName>
    </submittedName>
</protein>
<dbReference type="OrthoDB" id="9810323at2"/>
<gene>
    <name evidence="3" type="ORF">SAMN02982919_01873</name>
</gene>
<evidence type="ECO:0000256" key="2">
    <source>
        <dbReference type="ARBA" id="ARBA00049988"/>
    </source>
</evidence>
<dbReference type="Gene3D" id="1.20.5.780">
    <property type="entry name" value="Single helix bin"/>
    <property type="match status" value="1"/>
</dbReference>
<dbReference type="GO" id="GO:0006355">
    <property type="term" value="P:regulation of DNA-templated transcription"/>
    <property type="evidence" value="ECO:0007669"/>
    <property type="project" value="InterPro"/>
</dbReference>
<reference evidence="3 4" key="1">
    <citation type="submission" date="2016-10" db="EMBL/GenBank/DDBJ databases">
        <authorList>
            <person name="de Groot N.N."/>
        </authorList>
    </citation>
    <scope>NUCLEOTIDE SEQUENCE [LARGE SCALE GENOMIC DNA]</scope>
    <source>
        <strain evidence="3 4">ATCC 35958</strain>
    </source>
</reference>
<proteinExistence type="inferred from homology"/>